<organism evidence="1 2">
    <name type="scientific">Rangifer tarandus platyrhynchus</name>
    <name type="common">Svalbard reindeer</name>
    <dbReference type="NCBI Taxonomy" id="3082113"/>
    <lineage>
        <taxon>Eukaryota</taxon>
        <taxon>Metazoa</taxon>
        <taxon>Chordata</taxon>
        <taxon>Craniata</taxon>
        <taxon>Vertebrata</taxon>
        <taxon>Euteleostomi</taxon>
        <taxon>Mammalia</taxon>
        <taxon>Eutheria</taxon>
        <taxon>Laurasiatheria</taxon>
        <taxon>Artiodactyla</taxon>
        <taxon>Ruminantia</taxon>
        <taxon>Pecora</taxon>
        <taxon>Cervidae</taxon>
        <taxon>Odocoileinae</taxon>
        <taxon>Rangifer</taxon>
    </lineage>
</organism>
<evidence type="ECO:0000313" key="1">
    <source>
        <dbReference type="EMBL" id="CAN0513362.1"/>
    </source>
</evidence>
<reference evidence="1" key="1">
    <citation type="submission" date="2023-05" db="EMBL/GenBank/DDBJ databases">
        <authorList>
            <consortium name="ELIXIR-Norway"/>
        </authorList>
    </citation>
    <scope>NUCLEOTIDE SEQUENCE</scope>
</reference>
<dbReference type="EMBL" id="OX596088">
    <property type="protein sequence ID" value="CAN0513362.1"/>
    <property type="molecule type" value="Genomic_DNA"/>
</dbReference>
<reference evidence="1" key="2">
    <citation type="submission" date="2025-03" db="EMBL/GenBank/DDBJ databases">
        <authorList>
            <consortium name="ELIXIR-Norway"/>
            <consortium name="Elixir Norway"/>
        </authorList>
    </citation>
    <scope>NUCLEOTIDE SEQUENCE</scope>
</reference>
<evidence type="ECO:0000313" key="2">
    <source>
        <dbReference type="Proteomes" id="UP001162501"/>
    </source>
</evidence>
<accession>A0AC59ZXG6</accession>
<name>A0AC59ZXG6_RANTA</name>
<dbReference type="Proteomes" id="UP001162501">
    <property type="component" value="Chromosome 4"/>
</dbReference>
<sequence length="99" mass="10841">MHCSLNSSIQNVCLFFCPVLSGFSGVQLFVTLWTVTHQAPLSMGLFRQEYWGGLPFPSPGNLPNPGIEPTSLISPTLAGGSLTTRITWKVPLIQYPYIT</sequence>
<protein>
    <submittedName>
        <fullName evidence="1">Uncharacterized protein</fullName>
    </submittedName>
</protein>
<proteinExistence type="predicted"/>
<gene>
    <name evidence="1" type="ORF">MRATA1EN22A_LOCUS23250</name>
</gene>